<keyword evidence="3" id="KW-1185">Reference proteome</keyword>
<name>A0A8H8DF25_9FUNG</name>
<protein>
    <submittedName>
        <fullName evidence="2">Uncharacterized protein</fullName>
    </submittedName>
</protein>
<organism evidence="2 3">
    <name type="scientific">Olpidium bornovanus</name>
    <dbReference type="NCBI Taxonomy" id="278681"/>
    <lineage>
        <taxon>Eukaryota</taxon>
        <taxon>Fungi</taxon>
        <taxon>Fungi incertae sedis</taxon>
        <taxon>Olpidiomycota</taxon>
        <taxon>Olpidiomycotina</taxon>
        <taxon>Olpidiomycetes</taxon>
        <taxon>Olpidiales</taxon>
        <taxon>Olpidiaceae</taxon>
        <taxon>Olpidium</taxon>
    </lineage>
</organism>
<feature type="compositionally biased region" description="Basic and acidic residues" evidence="1">
    <location>
        <begin position="234"/>
        <end position="245"/>
    </location>
</feature>
<evidence type="ECO:0000313" key="2">
    <source>
        <dbReference type="EMBL" id="KAG5456095.1"/>
    </source>
</evidence>
<proteinExistence type="predicted"/>
<reference evidence="2 3" key="1">
    <citation type="journal article" name="Sci. Rep.">
        <title>Genome-scale phylogenetic analyses confirm Olpidium as the closest living zoosporic fungus to the non-flagellated, terrestrial fungi.</title>
        <authorList>
            <person name="Chang Y."/>
            <person name="Rochon D."/>
            <person name="Sekimoto S."/>
            <person name="Wang Y."/>
            <person name="Chovatia M."/>
            <person name="Sandor L."/>
            <person name="Salamov A."/>
            <person name="Grigoriev I.V."/>
            <person name="Stajich J.E."/>
            <person name="Spatafora J.W."/>
        </authorList>
    </citation>
    <scope>NUCLEOTIDE SEQUENCE [LARGE SCALE GENOMIC DNA]</scope>
    <source>
        <strain evidence="2">S191</strain>
    </source>
</reference>
<dbReference type="EMBL" id="JAEFCI010012296">
    <property type="protein sequence ID" value="KAG5456095.1"/>
    <property type="molecule type" value="Genomic_DNA"/>
</dbReference>
<feature type="non-terminal residue" evidence="2">
    <location>
        <position position="1"/>
    </location>
</feature>
<comment type="caution">
    <text evidence="2">The sequence shown here is derived from an EMBL/GenBank/DDBJ whole genome shotgun (WGS) entry which is preliminary data.</text>
</comment>
<sequence length="259" mass="27769">PGGAIHAFGTRQGTRFANFASRLIHAGAGLPINRWHRSEIAEVGEASDAMTTGAVVFFFGCLKRELSKAVSFVKSRTYRDKSEYDRPEYPPFHPKNAPRDLTTGIRSSAGLDAVDRSAPPGCRCCGRCGCSCRRWWSGATAFDVVMPGAGARARLSGDLVRRRRGRGFSPLARRRDESRRGEVENGSCLLRACGLAGGRGVLACVWEKGRGRGRRGTAGDGRGTGGRGNCAPAGEKDGRTDGGGETRKAKIFLADLSFF</sequence>
<feature type="compositionally biased region" description="Gly residues" evidence="1">
    <location>
        <begin position="216"/>
        <end position="228"/>
    </location>
</feature>
<accession>A0A8H8DF25</accession>
<evidence type="ECO:0000313" key="3">
    <source>
        <dbReference type="Proteomes" id="UP000673691"/>
    </source>
</evidence>
<dbReference type="Proteomes" id="UP000673691">
    <property type="component" value="Unassembled WGS sequence"/>
</dbReference>
<dbReference type="AlphaFoldDB" id="A0A8H8DF25"/>
<feature type="region of interest" description="Disordered" evidence="1">
    <location>
        <begin position="211"/>
        <end position="245"/>
    </location>
</feature>
<evidence type="ECO:0000256" key="1">
    <source>
        <dbReference type="SAM" id="MobiDB-lite"/>
    </source>
</evidence>
<gene>
    <name evidence="2" type="ORF">BJ554DRAFT_4263</name>
</gene>